<accession>A0A0L6VKZ2</accession>
<protein>
    <submittedName>
        <fullName evidence="2">Uncharacterized protein</fullName>
    </submittedName>
</protein>
<organism evidence="2 3">
    <name type="scientific">Puccinia sorghi</name>
    <dbReference type="NCBI Taxonomy" id="27349"/>
    <lineage>
        <taxon>Eukaryota</taxon>
        <taxon>Fungi</taxon>
        <taxon>Dikarya</taxon>
        <taxon>Basidiomycota</taxon>
        <taxon>Pucciniomycotina</taxon>
        <taxon>Pucciniomycetes</taxon>
        <taxon>Pucciniales</taxon>
        <taxon>Pucciniaceae</taxon>
        <taxon>Puccinia</taxon>
    </lineage>
</organism>
<reference evidence="2 3" key="1">
    <citation type="submission" date="2015-08" db="EMBL/GenBank/DDBJ databases">
        <title>Next Generation Sequencing and Analysis of the Genome of Puccinia sorghi L Schw, the Causal Agent of Maize Common Rust.</title>
        <authorList>
            <person name="Rochi L."/>
            <person name="Burguener G."/>
            <person name="Darino M."/>
            <person name="Turjanski A."/>
            <person name="Kreff E."/>
            <person name="Dieguez M.J."/>
            <person name="Sacco F."/>
        </authorList>
    </citation>
    <scope>NUCLEOTIDE SEQUENCE [LARGE SCALE GENOMIC DNA]</scope>
    <source>
        <strain evidence="2 3">RO10H11247</strain>
    </source>
</reference>
<dbReference type="Proteomes" id="UP000037035">
    <property type="component" value="Unassembled WGS sequence"/>
</dbReference>
<keyword evidence="1" id="KW-0812">Transmembrane</keyword>
<feature type="transmembrane region" description="Helical" evidence="1">
    <location>
        <begin position="38"/>
        <end position="57"/>
    </location>
</feature>
<name>A0A0L6VKZ2_9BASI</name>
<proteinExistence type="predicted"/>
<evidence type="ECO:0000313" key="2">
    <source>
        <dbReference type="EMBL" id="KNZ61349.1"/>
    </source>
</evidence>
<keyword evidence="1" id="KW-1133">Transmembrane helix</keyword>
<evidence type="ECO:0000256" key="1">
    <source>
        <dbReference type="SAM" id="Phobius"/>
    </source>
</evidence>
<gene>
    <name evidence="2" type="ORF">VP01_1414g1</name>
</gene>
<dbReference type="VEuPathDB" id="FungiDB:VP01_1414g1"/>
<keyword evidence="1" id="KW-0472">Membrane</keyword>
<keyword evidence="3" id="KW-1185">Reference proteome</keyword>
<feature type="transmembrane region" description="Helical" evidence="1">
    <location>
        <begin position="560"/>
        <end position="582"/>
    </location>
</feature>
<feature type="transmembrane region" description="Helical" evidence="1">
    <location>
        <begin position="364"/>
        <end position="390"/>
    </location>
</feature>
<feature type="transmembrane region" description="Helical" evidence="1">
    <location>
        <begin position="139"/>
        <end position="160"/>
    </location>
</feature>
<feature type="transmembrane region" description="Helical" evidence="1">
    <location>
        <begin position="325"/>
        <end position="358"/>
    </location>
</feature>
<feature type="transmembrane region" description="Helical" evidence="1">
    <location>
        <begin position="112"/>
        <end position="132"/>
    </location>
</feature>
<feature type="transmembrane region" description="Helical" evidence="1">
    <location>
        <begin position="294"/>
        <end position="313"/>
    </location>
</feature>
<evidence type="ECO:0000313" key="3">
    <source>
        <dbReference type="Proteomes" id="UP000037035"/>
    </source>
</evidence>
<dbReference type="EMBL" id="LAVV01004610">
    <property type="protein sequence ID" value="KNZ61349.1"/>
    <property type="molecule type" value="Genomic_DNA"/>
</dbReference>
<comment type="caution">
    <text evidence="2">The sequence shown here is derived from an EMBL/GenBank/DDBJ whole genome shotgun (WGS) entry which is preliminary data.</text>
</comment>
<dbReference type="AlphaFoldDB" id="A0A0L6VKZ2"/>
<sequence length="1072" mass="124231">MVRFQHSTTVFTQVPLPCLVFFSQIIKLKLIRSQFQHILLPISSNQLFILLLSILLLEEEKQLFPLTDGAANLSPILAVWIHPNQKAMRLAEPSSQIRIIQIEQLLHPTILLLQPFLVFLILPRLLIFICIFHKTLHPFYSFSFTHLLFLFILLFLYHSIAPHKTPPSTPITLGIPFELKFQNHIEDVGYVKYGWTAIMCRGKYFSTTNGTQDVSRLGDFVSQPGIEQRGCQDRNFVSQLLKLFSHCVVLSHSQARPHGSLAQGAPLLCAGVSTPFFSYQAAPDSRLTYQHDSTLFFIKIDCVLYTTFLSSLAQINLPSSPPSFHFFVIIILFVTSSLFLFIILVSFSVYSSICLFVFHFLDWYGLFIFSLIMIFFIPSLFIVDLIFPLLRMEHPVIKVSLLGKVVEGKIYVRVKKKGRRKVSKYRFPSLKQFRGPHVMCYMWLWNVLKHADTHRNGIMLRTCPREIPLQKFYPLFNINQTFPHQFSIVCPNLPVISVCLVFICPDLPVSILWHKNYYHQICCNLTPKHRPKKEGNMGTLLCSKIYIKIVVNLSKKTETIVVYVSYIFVVHFLYVNYMVFIYLFNVSWISFTSVIYTCGMDTCLFYHKGLNQKCLMWECFQFTLLWHLNWFPIENYVGWALHVKEWSWGLLGLYISTEKQAQLLLEPHIKHFFIFCPTCLLLNRQPSSGNFLCQEKGLVPNILFQFRSTTKGLIALPERTQVNHSDYPVGRSDQHHLYKTQYILERTMISRLTSIYTGGVFWRGTGNSRTVFLRGRENNSFGSNGMRELKLTCLELVLKAKSMCSRWCGEGPLFLGLMLIAVRSRSKYAVQMCQPFVFSKIHIRQWKTHLLNAIIFTVQFLSTSKFVAAENTHQLKCIPLVFCWSEAKIINRHSWIRYVRIELVWHSSLMNVSSMIHAHDVYYAYHPSQPTSCDCAYVLFPTSAKLSPSNGPTTLLHLSELLLWMSNFKIQTTSDYNFIHKGHSLAHWISLRQRNLDDRPSKLLESSHLRIYIFAYDKPILLKGPTPIVFRLPRLDISGKHDTISSYLPHLTHFTITPLHIFISQKSPDLFN</sequence>